<dbReference type="InterPro" id="IPR001128">
    <property type="entry name" value="Cyt_P450"/>
</dbReference>
<proteinExistence type="inferred from homology"/>
<dbReference type="GO" id="GO:0004497">
    <property type="term" value="F:monooxygenase activity"/>
    <property type="evidence" value="ECO:0007669"/>
    <property type="project" value="InterPro"/>
</dbReference>
<dbReference type="PANTHER" id="PTHR24305">
    <property type="entry name" value="CYTOCHROME P450"/>
    <property type="match status" value="1"/>
</dbReference>
<keyword evidence="3" id="KW-1133">Transmembrane helix</keyword>
<keyword evidence="3" id="KW-0812">Transmembrane</keyword>
<dbReference type="Proteomes" id="UP001465755">
    <property type="component" value="Unassembled WGS sequence"/>
</dbReference>
<dbReference type="InterPro" id="IPR050121">
    <property type="entry name" value="Cytochrome_P450_monoxygenase"/>
</dbReference>
<dbReference type="GO" id="GO:0020037">
    <property type="term" value="F:heme binding"/>
    <property type="evidence" value="ECO:0007669"/>
    <property type="project" value="InterPro"/>
</dbReference>
<keyword evidence="5" id="KW-1185">Reference proteome</keyword>
<dbReference type="AlphaFoldDB" id="A0AAW1P2Q7"/>
<protein>
    <recommendedName>
        <fullName evidence="6">Cytochrome P450</fullName>
    </recommendedName>
</protein>
<evidence type="ECO:0000256" key="1">
    <source>
        <dbReference type="ARBA" id="ARBA00010617"/>
    </source>
</evidence>
<keyword evidence="2" id="KW-0349">Heme</keyword>
<reference evidence="4 5" key="1">
    <citation type="journal article" date="2024" name="Nat. Commun.">
        <title>Phylogenomics reveals the evolutionary origins of lichenization in chlorophyte algae.</title>
        <authorList>
            <person name="Puginier C."/>
            <person name="Libourel C."/>
            <person name="Otte J."/>
            <person name="Skaloud P."/>
            <person name="Haon M."/>
            <person name="Grisel S."/>
            <person name="Petersen M."/>
            <person name="Berrin J.G."/>
            <person name="Delaux P.M."/>
            <person name="Dal Grande F."/>
            <person name="Keller J."/>
        </authorList>
    </citation>
    <scope>NUCLEOTIDE SEQUENCE [LARGE SCALE GENOMIC DNA]</scope>
    <source>
        <strain evidence="4 5">SAG 2036</strain>
    </source>
</reference>
<evidence type="ECO:0000256" key="2">
    <source>
        <dbReference type="PIRSR" id="PIRSR602401-1"/>
    </source>
</evidence>
<evidence type="ECO:0000256" key="3">
    <source>
        <dbReference type="SAM" id="Phobius"/>
    </source>
</evidence>
<keyword evidence="2" id="KW-0479">Metal-binding</keyword>
<evidence type="ECO:0000313" key="4">
    <source>
        <dbReference type="EMBL" id="KAK9803216.1"/>
    </source>
</evidence>
<gene>
    <name evidence="4" type="ORF">WJX73_004613</name>
</gene>
<feature type="binding site" description="axial binding residue" evidence="2">
    <location>
        <position position="446"/>
    </location>
    <ligand>
        <name>heme</name>
        <dbReference type="ChEBI" id="CHEBI:30413"/>
    </ligand>
    <ligandPart>
        <name>Fe</name>
        <dbReference type="ChEBI" id="CHEBI:18248"/>
    </ligandPart>
</feature>
<evidence type="ECO:0008006" key="6">
    <source>
        <dbReference type="Google" id="ProtNLM"/>
    </source>
</evidence>
<dbReference type="Gene3D" id="1.10.630.10">
    <property type="entry name" value="Cytochrome P450"/>
    <property type="match status" value="2"/>
</dbReference>
<feature type="transmembrane region" description="Helical" evidence="3">
    <location>
        <begin position="28"/>
        <end position="49"/>
    </location>
</feature>
<dbReference type="GO" id="GO:0016705">
    <property type="term" value="F:oxidoreductase activity, acting on paired donors, with incorporation or reduction of molecular oxygen"/>
    <property type="evidence" value="ECO:0007669"/>
    <property type="project" value="InterPro"/>
</dbReference>
<keyword evidence="2" id="KW-0408">Iron</keyword>
<comment type="similarity">
    <text evidence="1">Belongs to the cytochrome P450 family.</text>
</comment>
<sequence length="538" mass="59089">MAPLGRATSFGEAKGAGLVGGRSHTDPFFTTAVAAVVGLPLVGFLGLSASHILEPAASRRLAPALWILLAAVFAWCSFPVITKLVKIARRVRARSQALQSLPGPEYGLLGVLNIINQRPDLHRLVTEWVEKFGPLVRVRFLLFHAVIVTDPVLATHITRSKIMDKFRFLYHRLDPFLGGPNLLTGPSDAHWRLVRKGISPAFSAGRMRDACGTVVQYALKLTDILLAAGPDAEQDVDNLLLRESMDVIGKFGFNKDMNALDGVASGIDTTGHTGTWTLYLISQHPEVEAKIVAELDALELLATTERPSPRPLVSADLGKLPYLSCVIKEVLRMYPPVAFGQMRVSFQHDLTLAGRLTIPRGTLLWVPHHSLQNATFNWDDADKFLPERWMQRGTEYADLSKLRLDPEWYEGLGIDMTSPGRDGDIPNEENARPKRYFPFAEGPRDCVGQNLARVSLLATTATLLSRLSFRLCPKMNGPEGVRASEQYTLVTGLKHGMSMHAIPRVPSTAGGVNSYMWVGQGRSGVFAEPVCSQVPCQF</sequence>
<comment type="cofactor">
    <cofactor evidence="2">
        <name>heme</name>
        <dbReference type="ChEBI" id="CHEBI:30413"/>
    </cofactor>
</comment>
<organism evidence="4 5">
    <name type="scientific">Symbiochloris irregularis</name>
    <dbReference type="NCBI Taxonomy" id="706552"/>
    <lineage>
        <taxon>Eukaryota</taxon>
        <taxon>Viridiplantae</taxon>
        <taxon>Chlorophyta</taxon>
        <taxon>core chlorophytes</taxon>
        <taxon>Trebouxiophyceae</taxon>
        <taxon>Trebouxiales</taxon>
        <taxon>Trebouxiaceae</taxon>
        <taxon>Symbiochloris</taxon>
    </lineage>
</organism>
<dbReference type="InterPro" id="IPR002401">
    <property type="entry name" value="Cyt_P450_E_grp-I"/>
</dbReference>
<dbReference type="PRINTS" id="PR00385">
    <property type="entry name" value="P450"/>
</dbReference>
<comment type="caution">
    <text evidence="4">The sequence shown here is derived from an EMBL/GenBank/DDBJ whole genome shotgun (WGS) entry which is preliminary data.</text>
</comment>
<dbReference type="GO" id="GO:0005506">
    <property type="term" value="F:iron ion binding"/>
    <property type="evidence" value="ECO:0007669"/>
    <property type="project" value="InterPro"/>
</dbReference>
<dbReference type="Pfam" id="PF00067">
    <property type="entry name" value="p450"/>
    <property type="match status" value="2"/>
</dbReference>
<name>A0AAW1P2Q7_9CHLO</name>
<dbReference type="EMBL" id="JALJOQ010000061">
    <property type="protein sequence ID" value="KAK9803216.1"/>
    <property type="molecule type" value="Genomic_DNA"/>
</dbReference>
<dbReference type="InterPro" id="IPR036396">
    <property type="entry name" value="Cyt_P450_sf"/>
</dbReference>
<evidence type="ECO:0000313" key="5">
    <source>
        <dbReference type="Proteomes" id="UP001465755"/>
    </source>
</evidence>
<keyword evidence="3" id="KW-0472">Membrane</keyword>
<dbReference type="PRINTS" id="PR00463">
    <property type="entry name" value="EP450I"/>
</dbReference>
<accession>A0AAW1P2Q7</accession>
<feature type="transmembrane region" description="Helical" evidence="3">
    <location>
        <begin position="61"/>
        <end position="81"/>
    </location>
</feature>
<dbReference type="PANTHER" id="PTHR24305:SF166">
    <property type="entry name" value="CYTOCHROME P450 12A4, MITOCHONDRIAL-RELATED"/>
    <property type="match status" value="1"/>
</dbReference>
<dbReference type="SUPFAM" id="SSF48264">
    <property type="entry name" value="Cytochrome P450"/>
    <property type="match status" value="1"/>
</dbReference>